<dbReference type="PROSITE" id="PS51295">
    <property type="entry name" value="CRM"/>
    <property type="match status" value="1"/>
</dbReference>
<evidence type="ECO:0000313" key="4">
    <source>
        <dbReference type="EMBL" id="AGA34770.1"/>
    </source>
</evidence>
<dbReference type="PANTHER" id="PTHR40065:SF3">
    <property type="entry name" value="RNA-BINDING PROTEIN YHBY"/>
    <property type="match status" value="1"/>
</dbReference>
<dbReference type="InterPro" id="IPR035920">
    <property type="entry name" value="YhbY-like_sf"/>
</dbReference>
<keyword evidence="4" id="KW-0689">Ribosomal protein</keyword>
<evidence type="ECO:0000256" key="1">
    <source>
        <dbReference type="ARBA" id="ARBA00022884"/>
    </source>
</evidence>
<dbReference type="PATRIC" id="fig|1255043.3.peg.3161"/>
<dbReference type="PANTHER" id="PTHR40065">
    <property type="entry name" value="RNA-BINDING PROTEIN YHBY"/>
    <property type="match status" value="1"/>
</dbReference>
<dbReference type="Gene3D" id="3.30.110.60">
    <property type="entry name" value="YhbY-like"/>
    <property type="match status" value="1"/>
</dbReference>
<dbReference type="Pfam" id="PF01985">
    <property type="entry name" value="CRS1_YhbY"/>
    <property type="match status" value="1"/>
</dbReference>
<sequence length="101" mass="11124">MNLTEPQRRLLRSLAHPRKPVVTIGRNGLTDAVLAELEQALDHHELVKVKVNIGDREGRNATVTTLCDRTGADLVQRVGFVATLFRRNAEHPVISLGPPVS</sequence>
<feature type="domain" description="CRM" evidence="3">
    <location>
        <begin position="1"/>
        <end position="97"/>
    </location>
</feature>
<dbReference type="NCBIfam" id="TIGR00253">
    <property type="entry name" value="RNA_bind_YhbY"/>
    <property type="match status" value="1"/>
</dbReference>
<dbReference type="AlphaFoldDB" id="L0E0M4"/>
<reference evidence="4" key="1">
    <citation type="submission" date="2015-12" db="EMBL/GenBank/DDBJ databases">
        <authorList>
            <person name="Tikhonova T.V."/>
            <person name="Pavlov A.R."/>
            <person name="Beletsky A.V."/>
            <person name="Mardanov A.V."/>
            <person name="Sorokin D.Y."/>
            <person name="Ravin N.V."/>
            <person name="Popov V.O."/>
        </authorList>
    </citation>
    <scope>NUCLEOTIDE SEQUENCE</scope>
    <source>
        <strain evidence="4">DSM 14787</strain>
    </source>
</reference>
<accession>L0E0M4</accession>
<organism evidence="4 5">
    <name type="scientific">Thioalkalivibrio nitratireducens (strain DSM 14787 / UNIQEM 213 / ALEN2)</name>
    <dbReference type="NCBI Taxonomy" id="1255043"/>
    <lineage>
        <taxon>Bacteria</taxon>
        <taxon>Pseudomonadati</taxon>
        <taxon>Pseudomonadota</taxon>
        <taxon>Gammaproteobacteria</taxon>
        <taxon>Chromatiales</taxon>
        <taxon>Ectothiorhodospiraceae</taxon>
        <taxon>Thioalkalivibrio</taxon>
    </lineage>
</organism>
<dbReference type="STRING" id="1255043.TVNIR_3134"/>
<keyword evidence="5" id="KW-1185">Reference proteome</keyword>
<dbReference type="EMBL" id="CP003989">
    <property type="protein sequence ID" value="AGA34770.1"/>
    <property type="molecule type" value="Genomic_DNA"/>
</dbReference>
<proteinExistence type="predicted"/>
<dbReference type="InterPro" id="IPR051925">
    <property type="entry name" value="RNA-binding_domain"/>
</dbReference>
<dbReference type="GO" id="GO:0005840">
    <property type="term" value="C:ribosome"/>
    <property type="evidence" value="ECO:0007669"/>
    <property type="project" value="UniProtKB-KW"/>
</dbReference>
<dbReference type="SUPFAM" id="SSF75471">
    <property type="entry name" value="YhbY-like"/>
    <property type="match status" value="1"/>
</dbReference>
<dbReference type="eggNOG" id="COG1534">
    <property type="taxonomic scope" value="Bacteria"/>
</dbReference>
<evidence type="ECO:0000313" key="5">
    <source>
        <dbReference type="Proteomes" id="UP000010809"/>
    </source>
</evidence>
<dbReference type="Proteomes" id="UP000010809">
    <property type="component" value="Chromosome"/>
</dbReference>
<dbReference type="KEGG" id="tni:TVNIR_3134"/>
<keyword evidence="4" id="KW-0687">Ribonucleoprotein</keyword>
<dbReference type="InterPro" id="IPR001890">
    <property type="entry name" value="RNA-binding_CRM"/>
</dbReference>
<dbReference type="OrthoDB" id="9797519at2"/>
<keyword evidence="1 2" id="KW-0694">RNA-binding</keyword>
<dbReference type="GO" id="GO:0003723">
    <property type="term" value="F:RNA binding"/>
    <property type="evidence" value="ECO:0007669"/>
    <property type="project" value="UniProtKB-UniRule"/>
</dbReference>
<name>L0E0M4_THIND</name>
<protein>
    <submittedName>
        <fullName evidence="4">RNA-binding protein containing KH domain, possibly ribosomal protein</fullName>
    </submittedName>
</protein>
<evidence type="ECO:0000259" key="3">
    <source>
        <dbReference type="PROSITE" id="PS51295"/>
    </source>
</evidence>
<evidence type="ECO:0000256" key="2">
    <source>
        <dbReference type="PROSITE-ProRule" id="PRU00626"/>
    </source>
</evidence>
<dbReference type="HOGENOM" id="CLU_095994_2_0_6"/>
<dbReference type="SMART" id="SM01103">
    <property type="entry name" value="CRS1_YhbY"/>
    <property type="match status" value="1"/>
</dbReference>
<dbReference type="RefSeq" id="WP_015259877.1">
    <property type="nucleotide sequence ID" value="NC_019902.2"/>
</dbReference>
<gene>
    <name evidence="4" type="primary">yhbY [H]</name>
    <name evidence="4" type="ordered locus">TVNIR_3134</name>
</gene>
<dbReference type="InterPro" id="IPR017924">
    <property type="entry name" value="RNA-binding_YhbY"/>
</dbReference>